<comment type="similarity">
    <text evidence="1">Belongs to the sigma-70 factor family. ECF subfamily.</text>
</comment>
<dbReference type="GO" id="GO:0003677">
    <property type="term" value="F:DNA binding"/>
    <property type="evidence" value="ECO:0007669"/>
    <property type="project" value="UniProtKB-KW"/>
</dbReference>
<evidence type="ECO:0000256" key="4">
    <source>
        <dbReference type="ARBA" id="ARBA00023125"/>
    </source>
</evidence>
<evidence type="ECO:0000256" key="3">
    <source>
        <dbReference type="ARBA" id="ARBA00023082"/>
    </source>
</evidence>
<keyword evidence="3" id="KW-0731">Sigma factor</keyword>
<protein>
    <submittedName>
        <fullName evidence="8">RNA polymerase sigma-70 factor, ECF subfamily</fullName>
    </submittedName>
</protein>
<evidence type="ECO:0000313" key="8">
    <source>
        <dbReference type="EMBL" id="SHH55681.1"/>
    </source>
</evidence>
<dbReference type="Gene3D" id="1.10.10.10">
    <property type="entry name" value="Winged helix-like DNA-binding domain superfamily/Winged helix DNA-binding domain"/>
    <property type="match status" value="1"/>
</dbReference>
<evidence type="ECO:0000256" key="5">
    <source>
        <dbReference type="ARBA" id="ARBA00023163"/>
    </source>
</evidence>
<dbReference type="EMBL" id="FQWQ01000003">
    <property type="protein sequence ID" value="SHH55681.1"/>
    <property type="molecule type" value="Genomic_DNA"/>
</dbReference>
<dbReference type="GO" id="GO:0006352">
    <property type="term" value="P:DNA-templated transcription initiation"/>
    <property type="evidence" value="ECO:0007669"/>
    <property type="project" value="InterPro"/>
</dbReference>
<reference evidence="8 9" key="1">
    <citation type="submission" date="2016-11" db="EMBL/GenBank/DDBJ databases">
        <authorList>
            <person name="Jaros S."/>
            <person name="Januszkiewicz K."/>
            <person name="Wedrychowicz H."/>
        </authorList>
    </citation>
    <scope>NUCLEOTIDE SEQUENCE [LARGE SCALE GENOMIC DNA]</scope>
    <source>
        <strain evidence="8 9">DSM 24574</strain>
    </source>
</reference>
<keyword evidence="2" id="KW-0805">Transcription regulation</keyword>
<evidence type="ECO:0000256" key="1">
    <source>
        <dbReference type="ARBA" id="ARBA00010641"/>
    </source>
</evidence>
<dbReference type="Pfam" id="PF04542">
    <property type="entry name" value="Sigma70_r2"/>
    <property type="match status" value="1"/>
</dbReference>
<dbReference type="InterPro" id="IPR036388">
    <property type="entry name" value="WH-like_DNA-bd_sf"/>
</dbReference>
<dbReference type="PANTHER" id="PTHR43133:SF8">
    <property type="entry name" value="RNA POLYMERASE SIGMA FACTOR HI_1459-RELATED"/>
    <property type="match status" value="1"/>
</dbReference>
<evidence type="ECO:0000259" key="7">
    <source>
        <dbReference type="Pfam" id="PF08281"/>
    </source>
</evidence>
<feature type="domain" description="RNA polymerase sigma factor 70 region 4 type 2" evidence="7">
    <location>
        <begin position="140"/>
        <end position="185"/>
    </location>
</feature>
<evidence type="ECO:0000259" key="6">
    <source>
        <dbReference type="Pfam" id="PF04542"/>
    </source>
</evidence>
<dbReference type="InterPro" id="IPR013324">
    <property type="entry name" value="RNA_pol_sigma_r3/r4-like"/>
</dbReference>
<dbReference type="GO" id="GO:0016987">
    <property type="term" value="F:sigma factor activity"/>
    <property type="evidence" value="ECO:0007669"/>
    <property type="project" value="UniProtKB-KW"/>
</dbReference>
<dbReference type="InterPro" id="IPR039425">
    <property type="entry name" value="RNA_pol_sigma-70-like"/>
</dbReference>
<dbReference type="Pfam" id="PF08281">
    <property type="entry name" value="Sigma70_r4_2"/>
    <property type="match status" value="1"/>
</dbReference>
<dbReference type="RefSeq" id="WP_245804150.1">
    <property type="nucleotide sequence ID" value="NZ_FQWQ01000003.1"/>
</dbReference>
<keyword evidence="9" id="KW-1185">Reference proteome</keyword>
<dbReference type="InterPro" id="IPR013325">
    <property type="entry name" value="RNA_pol_sigma_r2"/>
</dbReference>
<feature type="domain" description="RNA polymerase sigma-70 region 2" evidence="6">
    <location>
        <begin position="31"/>
        <end position="97"/>
    </location>
</feature>
<dbReference type="InterPro" id="IPR013249">
    <property type="entry name" value="RNA_pol_sigma70_r4_t2"/>
</dbReference>
<evidence type="ECO:0000313" key="9">
    <source>
        <dbReference type="Proteomes" id="UP000184212"/>
    </source>
</evidence>
<accession>A0A1M5TYE5</accession>
<dbReference type="AlphaFoldDB" id="A0A1M5TYE5"/>
<dbReference type="Gene3D" id="1.10.1740.10">
    <property type="match status" value="1"/>
</dbReference>
<name>A0A1M5TYE5_9BACT</name>
<dbReference type="InterPro" id="IPR007627">
    <property type="entry name" value="RNA_pol_sigma70_r2"/>
</dbReference>
<keyword evidence="5" id="KW-0804">Transcription</keyword>
<dbReference type="SUPFAM" id="SSF88946">
    <property type="entry name" value="Sigma2 domain of RNA polymerase sigma factors"/>
    <property type="match status" value="1"/>
</dbReference>
<dbReference type="SUPFAM" id="SSF88659">
    <property type="entry name" value="Sigma3 and sigma4 domains of RNA polymerase sigma factors"/>
    <property type="match status" value="1"/>
</dbReference>
<sequence length="209" mass="24653">MTETLLDIAMMHSDTLLARAKEGDQAAQGKLVQLWYKRIYNFGYKFFMDHDMAMEVSQKTFISMCRSLPSLQDNARFKSWLYKIAVNYCREEARKRKGNRSLSFDVVWNREAEDSPAWETSSQRFDNPERQLQQAELSDVLQQALHELNVEQREVVIMKEYEGLKFREIAEVLNISENTVKSRMYYGLDGLRKILERKNINKDTIGYEL</sequence>
<dbReference type="PANTHER" id="PTHR43133">
    <property type="entry name" value="RNA POLYMERASE ECF-TYPE SIGMA FACTO"/>
    <property type="match status" value="1"/>
</dbReference>
<keyword evidence="4" id="KW-0238">DNA-binding</keyword>
<dbReference type="InterPro" id="IPR014284">
    <property type="entry name" value="RNA_pol_sigma-70_dom"/>
</dbReference>
<dbReference type="NCBIfam" id="TIGR02937">
    <property type="entry name" value="sigma70-ECF"/>
    <property type="match status" value="1"/>
</dbReference>
<proteinExistence type="inferred from homology"/>
<evidence type="ECO:0000256" key="2">
    <source>
        <dbReference type="ARBA" id="ARBA00023015"/>
    </source>
</evidence>
<dbReference type="Proteomes" id="UP000184212">
    <property type="component" value="Unassembled WGS sequence"/>
</dbReference>
<gene>
    <name evidence="8" type="ORF">SAMN04488109_4347</name>
</gene>
<dbReference type="CDD" id="cd06171">
    <property type="entry name" value="Sigma70_r4"/>
    <property type="match status" value="1"/>
</dbReference>
<organism evidence="8 9">
    <name type="scientific">Chryseolinea serpens</name>
    <dbReference type="NCBI Taxonomy" id="947013"/>
    <lineage>
        <taxon>Bacteria</taxon>
        <taxon>Pseudomonadati</taxon>
        <taxon>Bacteroidota</taxon>
        <taxon>Cytophagia</taxon>
        <taxon>Cytophagales</taxon>
        <taxon>Fulvivirgaceae</taxon>
        <taxon>Chryseolinea</taxon>
    </lineage>
</organism>
<dbReference type="STRING" id="947013.SAMN04488109_4347"/>